<dbReference type="PANTHER" id="PTHR23310">
    <property type="entry name" value="ACYL-COA-BINDING PROTEIN, ACBP"/>
    <property type="match status" value="1"/>
</dbReference>
<comment type="similarity">
    <text evidence="1">Belongs to the ACBP family.</text>
</comment>
<dbReference type="EMBL" id="CCKQ01017440">
    <property type="protein sequence ID" value="CDW89326.1"/>
    <property type="molecule type" value="Genomic_DNA"/>
</dbReference>
<dbReference type="InterPro" id="IPR035984">
    <property type="entry name" value="Acyl-CoA-binding_sf"/>
</dbReference>
<dbReference type="InParanoid" id="A0A078B502"/>
<evidence type="ECO:0000256" key="1">
    <source>
        <dbReference type="ARBA" id="ARBA00005567"/>
    </source>
</evidence>
<dbReference type="SUPFAM" id="SSF50978">
    <property type="entry name" value="WD40 repeat-like"/>
    <property type="match status" value="1"/>
</dbReference>
<dbReference type="InterPro" id="IPR036322">
    <property type="entry name" value="WD40_repeat_dom_sf"/>
</dbReference>
<dbReference type="Gene3D" id="2.130.10.10">
    <property type="entry name" value="YVTN repeat-like/Quinoprotein amine dehydrogenase"/>
    <property type="match status" value="1"/>
</dbReference>
<dbReference type="PANTHER" id="PTHR23310:SF62">
    <property type="entry name" value="ACYL-COA BINDING PROTEIN 1, ISOFORM A"/>
    <property type="match status" value="1"/>
</dbReference>
<dbReference type="Gene3D" id="1.20.80.10">
    <property type="match status" value="1"/>
</dbReference>
<evidence type="ECO:0000259" key="3">
    <source>
        <dbReference type="PROSITE" id="PS51228"/>
    </source>
</evidence>
<feature type="domain" description="ACB" evidence="3">
    <location>
        <begin position="215"/>
        <end position="304"/>
    </location>
</feature>
<accession>A0A078B502</accession>
<gene>
    <name evidence="4" type="primary">Contig6033.g6455</name>
    <name evidence="4" type="ORF">STYLEM_18458</name>
</gene>
<dbReference type="InterPro" id="IPR014352">
    <property type="entry name" value="FERM/acyl-CoA-bd_prot_sf"/>
</dbReference>
<dbReference type="Pfam" id="PF00887">
    <property type="entry name" value="ACBP"/>
    <property type="match status" value="1"/>
</dbReference>
<evidence type="ECO:0000256" key="2">
    <source>
        <dbReference type="ARBA" id="ARBA00023121"/>
    </source>
</evidence>
<evidence type="ECO:0000313" key="5">
    <source>
        <dbReference type="Proteomes" id="UP000039865"/>
    </source>
</evidence>
<keyword evidence="5" id="KW-1185">Reference proteome</keyword>
<proteinExistence type="inferred from homology"/>
<dbReference type="PROSITE" id="PS51228">
    <property type="entry name" value="ACB_2"/>
    <property type="match status" value="1"/>
</dbReference>
<dbReference type="GO" id="GO:0000062">
    <property type="term" value="F:fatty-acyl-CoA binding"/>
    <property type="evidence" value="ECO:0007669"/>
    <property type="project" value="InterPro"/>
</dbReference>
<dbReference type="SUPFAM" id="SSF47027">
    <property type="entry name" value="Acyl-CoA binding protein"/>
    <property type="match status" value="1"/>
</dbReference>
<name>A0A078B502_STYLE</name>
<dbReference type="Proteomes" id="UP000039865">
    <property type="component" value="Unassembled WGS sequence"/>
</dbReference>
<organism evidence="4 5">
    <name type="scientific">Stylonychia lemnae</name>
    <name type="common">Ciliate</name>
    <dbReference type="NCBI Taxonomy" id="5949"/>
    <lineage>
        <taxon>Eukaryota</taxon>
        <taxon>Sar</taxon>
        <taxon>Alveolata</taxon>
        <taxon>Ciliophora</taxon>
        <taxon>Intramacronucleata</taxon>
        <taxon>Spirotrichea</taxon>
        <taxon>Stichotrichia</taxon>
        <taxon>Sporadotrichida</taxon>
        <taxon>Oxytrichidae</taxon>
        <taxon>Stylonychinae</taxon>
        <taxon>Stylonychia</taxon>
    </lineage>
</organism>
<keyword evidence="2" id="KW-0446">Lipid-binding</keyword>
<reference evidence="4 5" key="1">
    <citation type="submission" date="2014-06" db="EMBL/GenBank/DDBJ databases">
        <authorList>
            <person name="Swart Estienne"/>
        </authorList>
    </citation>
    <scope>NUCLEOTIDE SEQUENCE [LARGE SCALE GENOMIC DNA]</scope>
    <source>
        <strain evidence="4 5">130c</strain>
    </source>
</reference>
<sequence>MEILDLEEQKFDFLEKRESYIQDKKETLTLDDFEMIAKICQSRLSELRLQQKRFNSPQKEEEAVLKQMKELRDYITELIDDSLVYCQQNGQTKNPQEYLNGPIDELFEPQSNLERYLADLSDQMLYIQNEVKEINSKMDPLLQHVKNQQDDQINSNSSPFMLASARALRNKSPHSVSIFQDGVVDKASISESILSELSKGDMINKDSTQSEDAELDSKFKHFCDIAVRYNQNILHSISMDQNLDLYGLYKQATEGNNYKLRPGGFHIKQRKKWAAWMAKKNMPKKQAQQQYINLMNQIMDKLGLYESDDEKMDFNQNPISKKENMLILSELMPQDKTKIKLSQKNTKFVAYYNDLIFLQELNQDIEVYDSKTKKLKDRLDVKKHQISSFCSIEEKLFFGSINEIIFMWDHKNKKKQAYQTKISNDILQQCLVGNSLIAVSTNNPQIKFFSLADFKLEYQEEIKDQAVAQQFQVLDMVQVILKDELYLVFGTCNGLQIQKTDFSQNLKKVTKIDKVSTQLQGKYVNSVCMVPSDGPDNFQLACAAWGEFSQIHIITCNGQHTYSVTIQLNVLVKLILNISVLPNFYFQDNTIFIRHQDGLCIYDMKENQIVKTIDKSKHLTFYRGASVPLIYIEDQKSFILRVDDGEVREISAVEYDKPKDN</sequence>
<dbReference type="GO" id="GO:0006631">
    <property type="term" value="P:fatty acid metabolic process"/>
    <property type="evidence" value="ECO:0007669"/>
    <property type="project" value="TreeGrafter"/>
</dbReference>
<dbReference type="InterPro" id="IPR000582">
    <property type="entry name" value="Acyl-CoA-binding_protein"/>
</dbReference>
<evidence type="ECO:0000313" key="4">
    <source>
        <dbReference type="EMBL" id="CDW89326.1"/>
    </source>
</evidence>
<dbReference type="InterPro" id="IPR015943">
    <property type="entry name" value="WD40/YVTN_repeat-like_dom_sf"/>
</dbReference>
<dbReference type="AlphaFoldDB" id="A0A078B502"/>
<dbReference type="OrthoDB" id="346910at2759"/>
<protein>
    <submittedName>
        <fullName evidence="4">Acyl--binding protein</fullName>
    </submittedName>
</protein>